<keyword evidence="1" id="KW-0813">Transport</keyword>
<keyword evidence="3" id="KW-0249">Electron transport</keyword>
<dbReference type="PANTHER" id="PTHR43082:SF3">
    <property type="entry name" value="FERREDOXIN-LIKE PROTEIN YDIT"/>
    <property type="match status" value="1"/>
</dbReference>
<evidence type="ECO:0000256" key="1">
    <source>
        <dbReference type="ARBA" id="ARBA00022448"/>
    </source>
</evidence>
<accession>A0A5J4K0W7</accession>
<name>A0A5J4K0W7_9CHLR</name>
<dbReference type="Gene3D" id="3.30.70.20">
    <property type="match status" value="1"/>
</dbReference>
<keyword evidence="4" id="KW-0408">Iron</keyword>
<evidence type="ECO:0000256" key="4">
    <source>
        <dbReference type="ARBA" id="ARBA00023004"/>
    </source>
</evidence>
<evidence type="ECO:0000256" key="3">
    <source>
        <dbReference type="ARBA" id="ARBA00022982"/>
    </source>
</evidence>
<keyword evidence="5" id="KW-0411">Iron-sulfur</keyword>
<protein>
    <submittedName>
        <fullName evidence="7">Ferredoxin</fullName>
    </submittedName>
</protein>
<dbReference type="InterPro" id="IPR017896">
    <property type="entry name" value="4Fe4S_Fe-S-bd"/>
</dbReference>
<gene>
    <name evidence="7" type="ORF">KTAU_01420</name>
</gene>
<evidence type="ECO:0000256" key="2">
    <source>
        <dbReference type="ARBA" id="ARBA00022723"/>
    </source>
</evidence>
<dbReference type="InterPro" id="IPR012206">
    <property type="entry name" value="Fd_FixX"/>
</dbReference>
<dbReference type="PROSITE" id="PS51379">
    <property type="entry name" value="4FE4S_FER_2"/>
    <property type="match status" value="2"/>
</dbReference>
<organism evidence="7 8">
    <name type="scientific">Thermogemmatispora aurantia</name>
    <dbReference type="NCBI Taxonomy" id="2045279"/>
    <lineage>
        <taxon>Bacteria</taxon>
        <taxon>Bacillati</taxon>
        <taxon>Chloroflexota</taxon>
        <taxon>Ktedonobacteria</taxon>
        <taxon>Thermogemmatisporales</taxon>
        <taxon>Thermogemmatisporaceae</taxon>
        <taxon>Thermogemmatispora</taxon>
    </lineage>
</organism>
<dbReference type="Pfam" id="PF13237">
    <property type="entry name" value="Fer4_10"/>
    <property type="match status" value="1"/>
</dbReference>
<evidence type="ECO:0000256" key="5">
    <source>
        <dbReference type="ARBA" id="ARBA00023014"/>
    </source>
</evidence>
<keyword evidence="2" id="KW-0479">Metal-binding</keyword>
<dbReference type="EMBL" id="BKZV01000001">
    <property type="protein sequence ID" value="GER81503.1"/>
    <property type="molecule type" value="Genomic_DNA"/>
</dbReference>
<dbReference type="PROSITE" id="PS00198">
    <property type="entry name" value="4FE4S_FER_1"/>
    <property type="match status" value="1"/>
</dbReference>
<evidence type="ECO:0000313" key="7">
    <source>
        <dbReference type="EMBL" id="GER81503.1"/>
    </source>
</evidence>
<dbReference type="InterPro" id="IPR017900">
    <property type="entry name" value="4Fe4S_Fe_S_CS"/>
</dbReference>
<dbReference type="GO" id="GO:0005506">
    <property type="term" value="F:iron ion binding"/>
    <property type="evidence" value="ECO:0007669"/>
    <property type="project" value="InterPro"/>
</dbReference>
<feature type="domain" description="4Fe-4S ferredoxin-type" evidence="6">
    <location>
        <begin position="31"/>
        <end position="59"/>
    </location>
</feature>
<dbReference type="Proteomes" id="UP000334820">
    <property type="component" value="Unassembled WGS sequence"/>
</dbReference>
<evidence type="ECO:0000313" key="8">
    <source>
        <dbReference type="Proteomes" id="UP000334820"/>
    </source>
</evidence>
<feature type="domain" description="4Fe-4S ferredoxin-type" evidence="6">
    <location>
        <begin position="62"/>
        <end position="91"/>
    </location>
</feature>
<sequence>MTMQQIASEPVLMQPIEERLELVRFKVDKRPHIRVHTEACRGCDLTPCVYVCPAGLFEILGGEMHFSYEHCLECGTCYVACERKAIEWDYPRGGWGVSFRAS</sequence>
<evidence type="ECO:0000259" key="6">
    <source>
        <dbReference type="PROSITE" id="PS51379"/>
    </source>
</evidence>
<dbReference type="PIRSF" id="PIRSF036548">
    <property type="entry name" value="Fdx_FixX"/>
    <property type="match status" value="1"/>
</dbReference>
<dbReference type="GO" id="GO:0051536">
    <property type="term" value="F:iron-sulfur cluster binding"/>
    <property type="evidence" value="ECO:0007669"/>
    <property type="project" value="UniProtKB-KW"/>
</dbReference>
<comment type="caution">
    <text evidence="7">The sequence shown here is derived from an EMBL/GenBank/DDBJ whole genome shotgun (WGS) entry which is preliminary data.</text>
</comment>
<dbReference type="SUPFAM" id="SSF54862">
    <property type="entry name" value="4Fe-4S ferredoxins"/>
    <property type="match status" value="1"/>
</dbReference>
<dbReference type="PANTHER" id="PTHR43082">
    <property type="entry name" value="FERREDOXIN-LIKE"/>
    <property type="match status" value="1"/>
</dbReference>
<dbReference type="AlphaFoldDB" id="A0A5J4K0W7"/>
<reference evidence="7 8" key="1">
    <citation type="journal article" date="2019" name="Int. J. Syst. Evol. Microbiol.">
        <title>Thermogemmatispora aurantia sp. nov. and Thermogemmatispora argillosa sp. nov., within the class Ktedonobacteria, and emended description of the genus Thermogemmatispora.</title>
        <authorList>
            <person name="Zheng Y."/>
            <person name="Wang C.M."/>
            <person name="Sakai Y."/>
            <person name="Abe K."/>
            <person name="Yokota A."/>
            <person name="Yabe S."/>
        </authorList>
    </citation>
    <scope>NUCLEOTIDE SEQUENCE [LARGE SCALE GENOMIC DNA]</scope>
    <source>
        <strain evidence="7 8">A1-2</strain>
    </source>
</reference>
<keyword evidence="8" id="KW-1185">Reference proteome</keyword>
<proteinExistence type="predicted"/>